<dbReference type="EMBL" id="JABCKI010000070">
    <property type="protein sequence ID" value="KAG5653155.1"/>
    <property type="molecule type" value="Genomic_DNA"/>
</dbReference>
<feature type="non-terminal residue" evidence="2">
    <location>
        <position position="1"/>
    </location>
</feature>
<keyword evidence="3" id="KW-1185">Reference proteome</keyword>
<evidence type="ECO:0000256" key="1">
    <source>
        <dbReference type="SAM" id="MobiDB-lite"/>
    </source>
</evidence>
<sequence length="83" mass="9232">FANVHDVSWGTKGDNKVQTDLGKVEVKGENKNEVEVAVPTTKNDINALYEDAIHVLNTKPPKVESTPDAATVQEDYYRGFRTK</sequence>
<feature type="region of interest" description="Disordered" evidence="1">
    <location>
        <begin position="59"/>
        <end position="83"/>
    </location>
</feature>
<gene>
    <name evidence="2" type="ORF">H0H81_001997</name>
</gene>
<accession>A0A9P7GTH1</accession>
<reference evidence="2" key="2">
    <citation type="submission" date="2021-10" db="EMBL/GenBank/DDBJ databases">
        <title>Phylogenomics reveals ancestral predisposition of the termite-cultivated fungus Termitomyces towards a domesticated lifestyle.</title>
        <authorList>
            <person name="Auxier B."/>
            <person name="Grum-Grzhimaylo A."/>
            <person name="Cardenas M.E."/>
            <person name="Lodge J.D."/>
            <person name="Laessoe T."/>
            <person name="Pedersen O."/>
            <person name="Smith M.E."/>
            <person name="Kuyper T.W."/>
            <person name="Franco-Molano E.A."/>
            <person name="Baroni T.J."/>
            <person name="Aanen D.K."/>
        </authorList>
    </citation>
    <scope>NUCLEOTIDE SEQUENCE</scope>
    <source>
        <strain evidence="2">D49</strain>
    </source>
</reference>
<proteinExistence type="predicted"/>
<organism evidence="2 3">
    <name type="scientific">Sphagnurus paluster</name>
    <dbReference type="NCBI Taxonomy" id="117069"/>
    <lineage>
        <taxon>Eukaryota</taxon>
        <taxon>Fungi</taxon>
        <taxon>Dikarya</taxon>
        <taxon>Basidiomycota</taxon>
        <taxon>Agaricomycotina</taxon>
        <taxon>Agaricomycetes</taxon>
        <taxon>Agaricomycetidae</taxon>
        <taxon>Agaricales</taxon>
        <taxon>Tricholomatineae</taxon>
        <taxon>Lyophyllaceae</taxon>
        <taxon>Sphagnurus</taxon>
    </lineage>
</organism>
<protein>
    <submittedName>
        <fullName evidence="2">Uncharacterized protein</fullName>
    </submittedName>
</protein>
<evidence type="ECO:0000313" key="2">
    <source>
        <dbReference type="EMBL" id="KAG5653155.1"/>
    </source>
</evidence>
<dbReference type="AlphaFoldDB" id="A0A9P7GTH1"/>
<dbReference type="OrthoDB" id="3038496at2759"/>
<evidence type="ECO:0000313" key="3">
    <source>
        <dbReference type="Proteomes" id="UP000717328"/>
    </source>
</evidence>
<dbReference type="Proteomes" id="UP000717328">
    <property type="component" value="Unassembled WGS sequence"/>
</dbReference>
<name>A0A9P7GTH1_9AGAR</name>
<reference evidence="2" key="1">
    <citation type="submission" date="2021-02" db="EMBL/GenBank/DDBJ databases">
        <authorList>
            <person name="Nieuwenhuis M."/>
            <person name="Van De Peppel L.J.J."/>
        </authorList>
    </citation>
    <scope>NUCLEOTIDE SEQUENCE</scope>
    <source>
        <strain evidence="2">D49</strain>
    </source>
</reference>
<comment type="caution">
    <text evidence="2">The sequence shown here is derived from an EMBL/GenBank/DDBJ whole genome shotgun (WGS) entry which is preliminary data.</text>
</comment>